<protein>
    <recommendedName>
        <fullName evidence="2">histidine kinase</fullName>
        <ecNumber evidence="2">2.7.13.3</ecNumber>
    </recommendedName>
</protein>
<keyword evidence="3 7" id="KW-0597">Phosphoprotein</keyword>
<dbReference type="InterPro" id="IPR001610">
    <property type="entry name" value="PAC"/>
</dbReference>
<dbReference type="FunFam" id="3.30.565.10:FF:000010">
    <property type="entry name" value="Sensor histidine kinase RcsC"/>
    <property type="match status" value="1"/>
</dbReference>
<dbReference type="SMART" id="SM00448">
    <property type="entry name" value="REC"/>
    <property type="match status" value="1"/>
</dbReference>
<dbReference type="EC" id="2.7.13.3" evidence="2"/>
<dbReference type="SUPFAM" id="SSF52172">
    <property type="entry name" value="CheY-like"/>
    <property type="match status" value="1"/>
</dbReference>
<feature type="modified residue" description="4-aspartylphosphate" evidence="7">
    <location>
        <position position="701"/>
    </location>
</feature>
<evidence type="ECO:0000259" key="8">
    <source>
        <dbReference type="PROSITE" id="PS50109"/>
    </source>
</evidence>
<keyword evidence="6" id="KW-0902">Two-component regulatory system</keyword>
<dbReference type="InterPro" id="IPR036890">
    <property type="entry name" value="HATPase_C_sf"/>
</dbReference>
<dbReference type="InterPro" id="IPR036097">
    <property type="entry name" value="HisK_dim/P_sf"/>
</dbReference>
<dbReference type="Pfam" id="PF08447">
    <property type="entry name" value="PAS_3"/>
    <property type="match status" value="1"/>
</dbReference>
<dbReference type="Pfam" id="PF02518">
    <property type="entry name" value="HATPase_c"/>
    <property type="match status" value="1"/>
</dbReference>
<dbReference type="AlphaFoldDB" id="A0A1W2BUZ2"/>
<dbReference type="PROSITE" id="PS50110">
    <property type="entry name" value="RESPONSE_REGULATORY"/>
    <property type="match status" value="1"/>
</dbReference>
<evidence type="ECO:0000259" key="11">
    <source>
        <dbReference type="PROSITE" id="PS50113"/>
    </source>
</evidence>
<dbReference type="SMART" id="SM00388">
    <property type="entry name" value="HisKA"/>
    <property type="match status" value="1"/>
</dbReference>
<dbReference type="GO" id="GO:0000155">
    <property type="term" value="F:phosphorelay sensor kinase activity"/>
    <property type="evidence" value="ECO:0007669"/>
    <property type="project" value="InterPro"/>
</dbReference>
<dbReference type="CDD" id="cd16922">
    <property type="entry name" value="HATPase_EvgS-ArcB-TorS-like"/>
    <property type="match status" value="1"/>
</dbReference>
<evidence type="ECO:0000256" key="6">
    <source>
        <dbReference type="ARBA" id="ARBA00023012"/>
    </source>
</evidence>
<dbReference type="NCBIfam" id="TIGR00229">
    <property type="entry name" value="sensory_box"/>
    <property type="match status" value="2"/>
</dbReference>
<evidence type="ECO:0000256" key="3">
    <source>
        <dbReference type="ARBA" id="ARBA00022553"/>
    </source>
</evidence>
<gene>
    <name evidence="12" type="ORF">SAMN04488524_2634</name>
</gene>
<feature type="domain" description="PAC" evidence="11">
    <location>
        <begin position="340"/>
        <end position="392"/>
    </location>
</feature>
<dbReference type="InterPro" id="IPR001789">
    <property type="entry name" value="Sig_transdc_resp-reg_receiver"/>
</dbReference>
<dbReference type="Gene3D" id="3.30.450.40">
    <property type="match status" value="1"/>
</dbReference>
<dbReference type="Gene3D" id="3.40.50.2300">
    <property type="match status" value="1"/>
</dbReference>
<dbReference type="PROSITE" id="PS50113">
    <property type="entry name" value="PAC"/>
    <property type="match status" value="1"/>
</dbReference>
<dbReference type="InterPro" id="IPR011006">
    <property type="entry name" value="CheY-like_superfamily"/>
</dbReference>
<evidence type="ECO:0000256" key="4">
    <source>
        <dbReference type="ARBA" id="ARBA00022679"/>
    </source>
</evidence>
<evidence type="ECO:0000256" key="2">
    <source>
        <dbReference type="ARBA" id="ARBA00012438"/>
    </source>
</evidence>
<dbReference type="STRING" id="151894.SAMN04488524_2634"/>
<keyword evidence="4" id="KW-0808">Transferase</keyword>
<dbReference type="InterPro" id="IPR013655">
    <property type="entry name" value="PAS_fold_3"/>
</dbReference>
<dbReference type="SUPFAM" id="SSF55874">
    <property type="entry name" value="ATPase domain of HSP90 chaperone/DNA topoisomerase II/histidine kinase"/>
    <property type="match status" value="1"/>
</dbReference>
<dbReference type="InterPro" id="IPR004358">
    <property type="entry name" value="Sig_transdc_His_kin-like_C"/>
</dbReference>
<dbReference type="SMART" id="SM00065">
    <property type="entry name" value="GAF"/>
    <property type="match status" value="1"/>
</dbReference>
<evidence type="ECO:0000313" key="13">
    <source>
        <dbReference type="Proteomes" id="UP000192756"/>
    </source>
</evidence>
<dbReference type="SMART" id="SM00387">
    <property type="entry name" value="HATPase_c"/>
    <property type="match status" value="1"/>
</dbReference>
<dbReference type="Pfam" id="PF00072">
    <property type="entry name" value="Response_reg"/>
    <property type="match status" value="1"/>
</dbReference>
<dbReference type="InterPro" id="IPR003661">
    <property type="entry name" value="HisK_dim/P_dom"/>
</dbReference>
<evidence type="ECO:0000256" key="1">
    <source>
        <dbReference type="ARBA" id="ARBA00000085"/>
    </source>
</evidence>
<organism evidence="12 13">
    <name type="scientific">Pedobacter africanus</name>
    <dbReference type="NCBI Taxonomy" id="151894"/>
    <lineage>
        <taxon>Bacteria</taxon>
        <taxon>Pseudomonadati</taxon>
        <taxon>Bacteroidota</taxon>
        <taxon>Sphingobacteriia</taxon>
        <taxon>Sphingobacteriales</taxon>
        <taxon>Sphingobacteriaceae</taxon>
        <taxon>Pedobacter</taxon>
    </lineage>
</organism>
<evidence type="ECO:0000259" key="9">
    <source>
        <dbReference type="PROSITE" id="PS50110"/>
    </source>
</evidence>
<dbReference type="SMART" id="SM00091">
    <property type="entry name" value="PAS"/>
    <property type="match status" value="2"/>
</dbReference>
<dbReference type="EMBL" id="FWXT01000001">
    <property type="protein sequence ID" value="SMC76422.1"/>
    <property type="molecule type" value="Genomic_DNA"/>
</dbReference>
<proteinExistence type="predicted"/>
<dbReference type="CDD" id="cd17546">
    <property type="entry name" value="REC_hyHK_CKI1_RcsC-like"/>
    <property type="match status" value="1"/>
</dbReference>
<dbReference type="Proteomes" id="UP000192756">
    <property type="component" value="Unassembled WGS sequence"/>
</dbReference>
<dbReference type="InterPro" id="IPR003594">
    <property type="entry name" value="HATPase_dom"/>
</dbReference>
<dbReference type="CDD" id="cd00082">
    <property type="entry name" value="HisKA"/>
    <property type="match status" value="1"/>
</dbReference>
<feature type="domain" description="Histidine kinase" evidence="8">
    <location>
        <begin position="410"/>
        <end position="631"/>
    </location>
</feature>
<dbReference type="InterPro" id="IPR000014">
    <property type="entry name" value="PAS"/>
</dbReference>
<dbReference type="Pfam" id="PF00512">
    <property type="entry name" value="HisKA"/>
    <property type="match status" value="1"/>
</dbReference>
<dbReference type="PANTHER" id="PTHR45339">
    <property type="entry name" value="HYBRID SIGNAL TRANSDUCTION HISTIDINE KINASE J"/>
    <property type="match status" value="1"/>
</dbReference>
<comment type="catalytic activity">
    <reaction evidence="1">
        <text>ATP + protein L-histidine = ADP + protein N-phospho-L-histidine.</text>
        <dbReference type="EC" id="2.7.13.3"/>
    </reaction>
</comment>
<accession>A0A1W2BUZ2</accession>
<dbReference type="Gene3D" id="1.10.287.130">
    <property type="match status" value="1"/>
</dbReference>
<feature type="domain" description="PAS" evidence="10">
    <location>
        <begin position="166"/>
        <end position="219"/>
    </location>
</feature>
<dbReference type="Pfam" id="PF13426">
    <property type="entry name" value="PAS_9"/>
    <property type="match status" value="1"/>
</dbReference>
<dbReference type="InterPro" id="IPR005467">
    <property type="entry name" value="His_kinase_dom"/>
</dbReference>
<dbReference type="Gene3D" id="3.30.565.10">
    <property type="entry name" value="Histidine kinase-like ATPase, C-terminal domain"/>
    <property type="match status" value="1"/>
</dbReference>
<dbReference type="Pfam" id="PF01590">
    <property type="entry name" value="GAF"/>
    <property type="match status" value="1"/>
</dbReference>
<dbReference type="CDD" id="cd00130">
    <property type="entry name" value="PAS"/>
    <property type="match status" value="2"/>
</dbReference>
<keyword evidence="13" id="KW-1185">Reference proteome</keyword>
<dbReference type="InterPro" id="IPR035965">
    <property type="entry name" value="PAS-like_dom_sf"/>
</dbReference>
<feature type="domain" description="PAS" evidence="10">
    <location>
        <begin position="266"/>
        <end position="317"/>
    </location>
</feature>
<dbReference type="InterPro" id="IPR000700">
    <property type="entry name" value="PAS-assoc_C"/>
</dbReference>
<dbReference type="OrthoDB" id="9811889at2"/>
<name>A0A1W2BUZ2_9SPHI</name>
<dbReference type="PROSITE" id="PS50112">
    <property type="entry name" value="PAS"/>
    <property type="match status" value="2"/>
</dbReference>
<dbReference type="InterPro" id="IPR003018">
    <property type="entry name" value="GAF"/>
</dbReference>
<keyword evidence="5" id="KW-0418">Kinase</keyword>
<dbReference type="SMART" id="SM00086">
    <property type="entry name" value="PAC"/>
    <property type="match status" value="1"/>
</dbReference>
<dbReference type="SUPFAM" id="SSF55781">
    <property type="entry name" value="GAF domain-like"/>
    <property type="match status" value="1"/>
</dbReference>
<dbReference type="PANTHER" id="PTHR45339:SF1">
    <property type="entry name" value="HYBRID SIGNAL TRANSDUCTION HISTIDINE KINASE J"/>
    <property type="match status" value="1"/>
</dbReference>
<reference evidence="13" key="1">
    <citation type="submission" date="2017-04" db="EMBL/GenBank/DDBJ databases">
        <authorList>
            <person name="Varghese N."/>
            <person name="Submissions S."/>
        </authorList>
    </citation>
    <scope>NUCLEOTIDE SEQUENCE [LARGE SCALE GENOMIC DNA]</scope>
    <source>
        <strain evidence="13">DSM 12126</strain>
    </source>
</reference>
<dbReference type="RefSeq" id="WP_084239238.1">
    <property type="nucleotide sequence ID" value="NZ_FWXT01000001.1"/>
</dbReference>
<feature type="domain" description="Response regulatory" evidence="9">
    <location>
        <begin position="652"/>
        <end position="770"/>
    </location>
</feature>
<evidence type="ECO:0000256" key="5">
    <source>
        <dbReference type="ARBA" id="ARBA00022777"/>
    </source>
</evidence>
<dbReference type="SUPFAM" id="SSF47384">
    <property type="entry name" value="Homodimeric domain of signal transducing histidine kinase"/>
    <property type="match status" value="1"/>
</dbReference>
<sequence length="770" mass="86614">MLSENQFDRIAKLASLLCNAPIAIIGLVDGDRLWFKSAIGTALNEMPRGISFCEHTMQGEHTFEVYDAQADERFKDHPSVVGHPHVRFYAGAPLIDEKGEKLGALCVLDPTPRSLSESQKEGLETLAQEIITHIVLDKKSRELEANTHRYEELLTISAVSPEIHCILDYSGNVLFINDAVTNILEYTVEEAIGLNIWNFFHRDDLDRVVKTIEDGLRNKIKEFAIDFRVVSKTGVIRWLGWSMIAKKGRWYAYGRDISDNKKVEHELRKLSFVASKVNNAVVINDANNHVTWVNEAFEKITGFNLDDLKGKRLGDLIAGPKTDMELLAKARELTRQNQSFTVDMLAYRKDKQPIWLSIYNTVVFNEAGKVEIEVEIIIDITEKKQAEREMVEAREQALQLSEAKEMFLSVMSHEIRTPLNAVIGMTHLLMENDPKPSQLEDLNILKFSGENLLNIINDILDFTKMETGNLQLESLPFSMKALTTDIITSLYVNATKKGNVLQLLGDDQIPSSLLGDKTRLYQILMNLLGNAIKFTDQGKITLQLKLVAASETQATIHFEITDTGIGIPEDKLSYVFETFTQAKTDISRKYGGTGLGLAITRKLLELYNSKIEVRSKEGEGTSFSFTLTFDKAPIVFPSMKPSAQPVNFSGKKILIVDDNEINLLIAKRILTKFGPEMDFALNGEEGIGMVQKQTYDLIFMDIKMPGIDGFEATRSIRALDGDYFKSVPIIALTASTLHNEYIKFKASGMNGHILKPFKPEEIRDILSAYL</sequence>
<evidence type="ECO:0000256" key="7">
    <source>
        <dbReference type="PROSITE-ProRule" id="PRU00169"/>
    </source>
</evidence>
<evidence type="ECO:0000313" key="12">
    <source>
        <dbReference type="EMBL" id="SMC76422.1"/>
    </source>
</evidence>
<dbReference type="PROSITE" id="PS50109">
    <property type="entry name" value="HIS_KIN"/>
    <property type="match status" value="1"/>
</dbReference>
<dbReference type="PRINTS" id="PR00344">
    <property type="entry name" value="BCTRLSENSOR"/>
</dbReference>
<dbReference type="Gene3D" id="3.30.450.20">
    <property type="entry name" value="PAS domain"/>
    <property type="match status" value="2"/>
</dbReference>
<evidence type="ECO:0000259" key="10">
    <source>
        <dbReference type="PROSITE" id="PS50112"/>
    </source>
</evidence>
<dbReference type="InterPro" id="IPR029016">
    <property type="entry name" value="GAF-like_dom_sf"/>
</dbReference>
<dbReference type="SUPFAM" id="SSF55785">
    <property type="entry name" value="PYP-like sensor domain (PAS domain)"/>
    <property type="match status" value="2"/>
</dbReference>